<gene>
    <name evidence="4" type="ORF">ACFOUW_03885</name>
</gene>
<name>A0ABV7Y5B7_9ACTN</name>
<dbReference type="InterPro" id="IPR057798">
    <property type="entry name" value="PH_YqeB"/>
</dbReference>
<evidence type="ECO:0000259" key="2">
    <source>
        <dbReference type="Pfam" id="PF23493"/>
    </source>
</evidence>
<sequence length="231" mass="25143">MTSNAAPRSDETVVRDPAWAALLMWVGLPVAGALVFWCLKQIADWVAGLPAAPFQGLFKLAASAPDPWATIGALVLGAIAGIVLALIGAHETLQLTVSDADVRMRRMDVPSSASRDAVGSVFLDGKRLVLLGPRGEEVASEKSELPRDLVRSAFVSHGYPWVDEDPYKDQYRLWVEDLPDLPPGANPVLKARAKALEKDSETDARELRGELVKLGVVVREQKKRQYIRVVA</sequence>
<dbReference type="RefSeq" id="WP_205120208.1">
    <property type="nucleotide sequence ID" value="NZ_JAFBCM010000001.1"/>
</dbReference>
<evidence type="ECO:0000313" key="4">
    <source>
        <dbReference type="EMBL" id="MFC3759964.1"/>
    </source>
</evidence>
<feature type="transmembrane region" description="Helical" evidence="1">
    <location>
        <begin position="68"/>
        <end position="89"/>
    </location>
</feature>
<dbReference type="Pfam" id="PF23493">
    <property type="entry name" value="CysS_C"/>
    <property type="match status" value="1"/>
</dbReference>
<keyword evidence="5" id="KW-1185">Reference proteome</keyword>
<protein>
    <submittedName>
        <fullName evidence="4">Uncharacterized protein</fullName>
    </submittedName>
</protein>
<proteinExistence type="predicted"/>
<feature type="transmembrane region" description="Helical" evidence="1">
    <location>
        <begin position="18"/>
        <end position="38"/>
    </location>
</feature>
<dbReference type="Proteomes" id="UP001595699">
    <property type="component" value="Unassembled WGS sequence"/>
</dbReference>
<keyword evidence="1" id="KW-0812">Transmembrane</keyword>
<dbReference type="EMBL" id="JBHRZH010000004">
    <property type="protein sequence ID" value="MFC3759964.1"/>
    <property type="molecule type" value="Genomic_DNA"/>
</dbReference>
<accession>A0ABV7Y5B7</accession>
<feature type="domain" description="Cysteinyl-tRNA ligase anticodon binding" evidence="2">
    <location>
        <begin position="179"/>
        <end position="228"/>
    </location>
</feature>
<evidence type="ECO:0000259" key="3">
    <source>
        <dbReference type="Pfam" id="PF23494"/>
    </source>
</evidence>
<evidence type="ECO:0000256" key="1">
    <source>
        <dbReference type="SAM" id="Phobius"/>
    </source>
</evidence>
<reference evidence="5" key="1">
    <citation type="journal article" date="2019" name="Int. J. Syst. Evol. Microbiol.">
        <title>The Global Catalogue of Microorganisms (GCM) 10K type strain sequencing project: providing services to taxonomists for standard genome sequencing and annotation.</title>
        <authorList>
            <consortium name="The Broad Institute Genomics Platform"/>
            <consortium name="The Broad Institute Genome Sequencing Center for Infectious Disease"/>
            <person name="Wu L."/>
            <person name="Ma J."/>
        </authorList>
    </citation>
    <scope>NUCLEOTIDE SEQUENCE [LARGE SCALE GENOMIC DNA]</scope>
    <source>
        <strain evidence="5">CGMCC 4.7241</strain>
    </source>
</reference>
<comment type="caution">
    <text evidence="4">The sequence shown here is derived from an EMBL/GenBank/DDBJ whole genome shotgun (WGS) entry which is preliminary data.</text>
</comment>
<dbReference type="Pfam" id="PF23494">
    <property type="entry name" value="bPH_10"/>
    <property type="match status" value="1"/>
</dbReference>
<keyword evidence="1" id="KW-0472">Membrane</keyword>
<organism evidence="4 5">
    <name type="scientific">Tenggerimyces flavus</name>
    <dbReference type="NCBI Taxonomy" id="1708749"/>
    <lineage>
        <taxon>Bacteria</taxon>
        <taxon>Bacillati</taxon>
        <taxon>Actinomycetota</taxon>
        <taxon>Actinomycetes</taxon>
        <taxon>Propionibacteriales</taxon>
        <taxon>Nocardioidaceae</taxon>
        <taxon>Tenggerimyces</taxon>
    </lineage>
</organism>
<evidence type="ECO:0000313" key="5">
    <source>
        <dbReference type="Proteomes" id="UP001595699"/>
    </source>
</evidence>
<dbReference type="InterPro" id="IPR056411">
    <property type="entry name" value="CysS_C"/>
</dbReference>
<keyword evidence="1" id="KW-1133">Transmembrane helix</keyword>
<feature type="domain" description="YqeB PH" evidence="3">
    <location>
        <begin position="12"/>
        <end position="161"/>
    </location>
</feature>